<evidence type="ECO:0000313" key="1">
    <source>
        <dbReference type="EMBL" id="ESQ81729.1"/>
    </source>
</evidence>
<accession>V4P3J5</accession>
<protein>
    <submittedName>
        <fullName evidence="1">Uncharacterized protein</fullName>
    </submittedName>
</protein>
<dbReference type="Proteomes" id="UP000017837">
    <property type="component" value="Unassembled WGS sequence"/>
</dbReference>
<gene>
    <name evidence="1" type="ORF">ABENE_21555</name>
</gene>
<evidence type="ECO:0000313" key="2">
    <source>
        <dbReference type="Proteomes" id="UP000017837"/>
    </source>
</evidence>
<comment type="caution">
    <text evidence="1">The sequence shown here is derived from an EMBL/GenBank/DDBJ whole genome shotgun (WGS) entry which is preliminary data.</text>
</comment>
<dbReference type="AlphaFoldDB" id="V4P3J5"/>
<dbReference type="EMBL" id="AWGB01000084">
    <property type="protein sequence ID" value="ESQ81729.1"/>
    <property type="molecule type" value="Genomic_DNA"/>
</dbReference>
<organism evidence="1 2">
    <name type="scientific">Asticcacaulis benevestitus DSM 16100 = ATCC BAA-896</name>
    <dbReference type="NCBI Taxonomy" id="1121022"/>
    <lineage>
        <taxon>Bacteria</taxon>
        <taxon>Pseudomonadati</taxon>
        <taxon>Pseudomonadota</taxon>
        <taxon>Alphaproteobacteria</taxon>
        <taxon>Caulobacterales</taxon>
        <taxon>Caulobacteraceae</taxon>
        <taxon>Asticcacaulis</taxon>
    </lineage>
</organism>
<sequence length="101" mass="10992">MIRRFLPLAGSEPHHPDRVLGLLSVYAMVGMIKLGSLPAAKAVISHRHGDRNIDAYHVRTHSNVGFDARLVSRTDQGAIVRLGIGRDTDAQALRGCDQLLA</sequence>
<name>V4P3J5_9CAUL</name>
<reference evidence="1 2" key="1">
    <citation type="journal article" date="2014" name="Nature">
        <title>Sequential evolution of bacterial morphology by co-option of a developmental regulator.</title>
        <authorList>
            <person name="Jiang C."/>
            <person name="Brown P.J."/>
            <person name="Ducret A."/>
            <person name="Brun Y.V."/>
        </authorList>
    </citation>
    <scope>NUCLEOTIDE SEQUENCE [LARGE SCALE GENOMIC DNA]</scope>
    <source>
        <strain evidence="1 2">DSM 16100</strain>
    </source>
</reference>
<keyword evidence="2" id="KW-1185">Reference proteome</keyword>
<proteinExistence type="predicted"/>